<keyword evidence="2" id="KW-1185">Reference proteome</keyword>
<comment type="caution">
    <text evidence="1">The sequence shown here is derived from an EMBL/GenBank/DDBJ whole genome shotgun (WGS) entry which is preliminary data.</text>
</comment>
<proteinExistence type="predicted"/>
<accession>V6IAM9</accession>
<evidence type="ECO:0000313" key="2">
    <source>
        <dbReference type="Proteomes" id="UP000018747"/>
    </source>
</evidence>
<organism evidence="1 2">
    <name type="scientific">Leptospira alexanderi serovar Manhao 3 str. L 60</name>
    <dbReference type="NCBI Taxonomy" id="1049759"/>
    <lineage>
        <taxon>Bacteria</taxon>
        <taxon>Pseudomonadati</taxon>
        <taxon>Spirochaetota</taxon>
        <taxon>Spirochaetia</taxon>
        <taxon>Leptospirales</taxon>
        <taxon>Leptospiraceae</taxon>
        <taxon>Leptospira</taxon>
    </lineage>
</organism>
<dbReference type="AlphaFoldDB" id="V6IAM9"/>
<gene>
    <name evidence="1" type="ORF">LEP1GSC062_1790</name>
</gene>
<name>V6IAM9_9LEPT</name>
<evidence type="ECO:0000313" key="1">
    <source>
        <dbReference type="EMBL" id="EQA60893.1"/>
    </source>
</evidence>
<sequence>MFFHIFYGFRSASCGMFFYFPFKTGIGFLRIFWNCKNVGLFSFESACYR</sequence>
<reference evidence="1" key="1">
    <citation type="submission" date="2013-05" db="EMBL/GenBank/DDBJ databases">
        <authorList>
            <person name="Harkins D.M."/>
            <person name="Durkin A.S."/>
            <person name="Brinkac L.M."/>
            <person name="Haft D.H."/>
            <person name="Selengut J.D."/>
            <person name="Sanka R."/>
            <person name="DePew J."/>
            <person name="Purushe J."/>
            <person name="Hartskeerl R.A."/>
            <person name="Ahmed A."/>
            <person name="van der Linden H."/>
            <person name="Goris M.G.A."/>
            <person name="Vinetz J.M."/>
            <person name="Sutton G.G."/>
            <person name="Nierman W.C."/>
            <person name="Fouts D.E."/>
        </authorList>
    </citation>
    <scope>NUCLEOTIDE SEQUENCE [LARGE SCALE GENOMIC DNA]</scope>
    <source>
        <strain evidence="1">L 60</strain>
    </source>
</reference>
<dbReference type="EMBL" id="AHMT02000053">
    <property type="protein sequence ID" value="EQA60893.1"/>
    <property type="molecule type" value="Genomic_DNA"/>
</dbReference>
<protein>
    <submittedName>
        <fullName evidence="1">Uncharacterized protein</fullName>
    </submittedName>
</protein>
<dbReference type="Proteomes" id="UP000018747">
    <property type="component" value="Unassembled WGS sequence"/>
</dbReference>